<reference evidence="3 4" key="1">
    <citation type="submission" date="2013-02" db="EMBL/GenBank/DDBJ databases">
        <title>The Genome Sequence of Acinetobacter beijerinckii ANC 3835.</title>
        <authorList>
            <consortium name="The Broad Institute Genome Sequencing Platform"/>
            <consortium name="The Broad Institute Genome Sequencing Center for Infectious Disease"/>
            <person name="Cerqueira G."/>
            <person name="Feldgarden M."/>
            <person name="Courvalin P."/>
            <person name="Perichon B."/>
            <person name="Grillot-Courvalin C."/>
            <person name="Clermont D."/>
            <person name="Rocha E."/>
            <person name="Yoon E.-J."/>
            <person name="Nemec A."/>
            <person name="Walker B."/>
            <person name="Young S.K."/>
            <person name="Zeng Q."/>
            <person name="Gargeya S."/>
            <person name="Fitzgerald M."/>
            <person name="Haas B."/>
            <person name="Abouelleil A."/>
            <person name="Alvarado L."/>
            <person name="Arachchi H.M."/>
            <person name="Berlin A.M."/>
            <person name="Chapman S.B."/>
            <person name="Dewar J."/>
            <person name="Goldberg J."/>
            <person name="Griggs A."/>
            <person name="Gujja S."/>
            <person name="Hansen M."/>
            <person name="Howarth C."/>
            <person name="Imamovic A."/>
            <person name="Larimer J."/>
            <person name="McCowan C."/>
            <person name="Murphy C."/>
            <person name="Neiman D."/>
            <person name="Pearson M."/>
            <person name="Priest M."/>
            <person name="Roberts A."/>
            <person name="Saif S."/>
            <person name="Shea T."/>
            <person name="Sisk P."/>
            <person name="Sykes S."/>
            <person name="Wortman J."/>
            <person name="Nusbaum C."/>
            <person name="Birren B."/>
        </authorList>
    </citation>
    <scope>NUCLEOTIDE SEQUENCE [LARGE SCALE GENOMIC DNA]</scope>
    <source>
        <strain evidence="3 4">ANC 3835</strain>
    </source>
</reference>
<dbReference type="GO" id="GO:0004175">
    <property type="term" value="F:endopeptidase activity"/>
    <property type="evidence" value="ECO:0007669"/>
    <property type="project" value="UniProtKB-ARBA"/>
</dbReference>
<comment type="caution">
    <text evidence="3">The sequence shown here is derived from an EMBL/GenBank/DDBJ whole genome shotgun (WGS) entry which is preliminary data.</text>
</comment>
<dbReference type="Pfam" id="PF02517">
    <property type="entry name" value="Rce1-like"/>
    <property type="match status" value="1"/>
</dbReference>
<keyword evidence="1" id="KW-0812">Transmembrane</keyword>
<dbReference type="AlphaFoldDB" id="N9F655"/>
<dbReference type="InterPro" id="IPR003675">
    <property type="entry name" value="Rce1/LyrA-like_dom"/>
</dbReference>
<dbReference type="HOGENOM" id="CLU_105051_0_0_6"/>
<feature type="transmembrane region" description="Helical" evidence="1">
    <location>
        <begin position="45"/>
        <end position="68"/>
    </location>
</feature>
<feature type="transmembrane region" description="Helical" evidence="1">
    <location>
        <begin position="218"/>
        <end position="235"/>
    </location>
</feature>
<dbReference type="GO" id="GO:0080120">
    <property type="term" value="P:CAAX-box protein maturation"/>
    <property type="evidence" value="ECO:0007669"/>
    <property type="project" value="UniProtKB-ARBA"/>
</dbReference>
<dbReference type="PANTHER" id="PTHR36435:SF1">
    <property type="entry name" value="CAAX AMINO TERMINAL PROTEASE FAMILY PROTEIN"/>
    <property type="match status" value="1"/>
</dbReference>
<name>N9F655_9GAMM</name>
<dbReference type="PANTHER" id="PTHR36435">
    <property type="entry name" value="SLR1288 PROTEIN"/>
    <property type="match status" value="1"/>
</dbReference>
<dbReference type="OrthoDB" id="2817162at2"/>
<feature type="domain" description="CAAX prenyl protease 2/Lysostaphin resistance protein A-like" evidence="2">
    <location>
        <begin position="128"/>
        <end position="223"/>
    </location>
</feature>
<feature type="transmembrane region" description="Helical" evidence="1">
    <location>
        <begin position="20"/>
        <end position="39"/>
    </location>
</feature>
<feature type="transmembrane region" description="Helical" evidence="1">
    <location>
        <begin position="161"/>
        <end position="181"/>
    </location>
</feature>
<organism evidence="3 4">
    <name type="scientific">Acinetobacter beijerinckii ANC 3835</name>
    <dbReference type="NCBI Taxonomy" id="1217649"/>
    <lineage>
        <taxon>Bacteria</taxon>
        <taxon>Pseudomonadati</taxon>
        <taxon>Pseudomonadota</taxon>
        <taxon>Gammaproteobacteria</taxon>
        <taxon>Moraxellales</taxon>
        <taxon>Moraxellaceae</taxon>
        <taxon>Acinetobacter</taxon>
    </lineage>
</organism>
<evidence type="ECO:0000259" key="2">
    <source>
        <dbReference type="Pfam" id="PF02517"/>
    </source>
</evidence>
<dbReference type="RefSeq" id="WP_005055925.1">
    <property type="nucleotide sequence ID" value="NZ_KB849761.1"/>
</dbReference>
<dbReference type="Proteomes" id="UP000018417">
    <property type="component" value="Unassembled WGS sequence"/>
</dbReference>
<accession>N9F655</accession>
<feature type="transmembrane region" description="Helical" evidence="1">
    <location>
        <begin position="88"/>
        <end position="108"/>
    </location>
</feature>
<dbReference type="PATRIC" id="fig|1217649.3.peg.2880"/>
<keyword evidence="1" id="KW-0472">Membrane</keyword>
<evidence type="ECO:0000313" key="3">
    <source>
        <dbReference type="EMBL" id="ENW02785.1"/>
    </source>
</evidence>
<sequence>MRFLQQVRAEHFPEKIVWAWKDTFAILIIPLIILNGFILEEIFGSLIAVSLGDTVLRALLFILVCFLYKDMLFAHWIKFRQAFWRSSLLVVLGAILLQVVISLTRQLLPVGQSTEEKSFIDPEHIPFLSLLMISLGPLFTALLEDIVFRYTLLQKLFIQPLLWRIILIMLNSILFGLIHYHNFDGNLIATISFMSAGLFLNLIYLWTRNIWHVLMIHFLNNAVLSVGGIVLLKLLQSFT</sequence>
<keyword evidence="1" id="KW-1133">Transmembrane helix</keyword>
<gene>
    <name evidence="3" type="ORF">F934_02959</name>
</gene>
<feature type="transmembrane region" description="Helical" evidence="1">
    <location>
        <begin position="128"/>
        <end position="149"/>
    </location>
</feature>
<dbReference type="EMBL" id="APQK01000017">
    <property type="protein sequence ID" value="ENW02785.1"/>
    <property type="molecule type" value="Genomic_DNA"/>
</dbReference>
<evidence type="ECO:0000313" key="4">
    <source>
        <dbReference type="Proteomes" id="UP000018417"/>
    </source>
</evidence>
<protein>
    <recommendedName>
        <fullName evidence="2">CAAX prenyl protease 2/Lysostaphin resistance protein A-like domain-containing protein</fullName>
    </recommendedName>
</protein>
<feature type="transmembrane region" description="Helical" evidence="1">
    <location>
        <begin position="187"/>
        <end position="206"/>
    </location>
</feature>
<evidence type="ECO:0000256" key="1">
    <source>
        <dbReference type="SAM" id="Phobius"/>
    </source>
</evidence>
<proteinExistence type="predicted"/>
<dbReference type="InterPro" id="IPR052710">
    <property type="entry name" value="CAAX_protease"/>
</dbReference>